<dbReference type="OrthoDB" id="10553969at2759"/>
<sequence length="71" mass="8048">MQPSCHHLLQVLKGRCFSHLHSGTTIHDRKLDTSRDSSSFRETDSCQRVGSNNFNVLNTGVSCKKSRERTD</sequence>
<organism evidence="1 2">
    <name type="scientific">Lupinus albus</name>
    <name type="common">White lupine</name>
    <name type="synonym">Lupinus termis</name>
    <dbReference type="NCBI Taxonomy" id="3870"/>
    <lineage>
        <taxon>Eukaryota</taxon>
        <taxon>Viridiplantae</taxon>
        <taxon>Streptophyta</taxon>
        <taxon>Embryophyta</taxon>
        <taxon>Tracheophyta</taxon>
        <taxon>Spermatophyta</taxon>
        <taxon>Magnoliopsida</taxon>
        <taxon>eudicotyledons</taxon>
        <taxon>Gunneridae</taxon>
        <taxon>Pentapetalae</taxon>
        <taxon>rosids</taxon>
        <taxon>fabids</taxon>
        <taxon>Fabales</taxon>
        <taxon>Fabaceae</taxon>
        <taxon>Papilionoideae</taxon>
        <taxon>50 kb inversion clade</taxon>
        <taxon>genistoids sensu lato</taxon>
        <taxon>core genistoids</taxon>
        <taxon>Genisteae</taxon>
        <taxon>Lupinus</taxon>
    </lineage>
</organism>
<reference evidence="2" key="1">
    <citation type="journal article" date="2020" name="Nat. Commun.">
        <title>Genome sequence of the cluster root forming white lupin.</title>
        <authorList>
            <person name="Hufnagel B."/>
            <person name="Marques A."/>
            <person name="Soriano A."/>
            <person name="Marques L."/>
            <person name="Divol F."/>
            <person name="Doumas P."/>
            <person name="Sallet E."/>
            <person name="Mancinotti D."/>
            <person name="Carrere S."/>
            <person name="Marande W."/>
            <person name="Arribat S."/>
            <person name="Keller J."/>
            <person name="Huneau C."/>
            <person name="Blein T."/>
            <person name="Aime D."/>
            <person name="Laguerre M."/>
            <person name="Taylor J."/>
            <person name="Schubert V."/>
            <person name="Nelson M."/>
            <person name="Geu-Flores F."/>
            <person name="Crespi M."/>
            <person name="Gallardo-Guerrero K."/>
            <person name="Delaux P.-M."/>
            <person name="Salse J."/>
            <person name="Berges H."/>
            <person name="Guyot R."/>
            <person name="Gouzy J."/>
            <person name="Peret B."/>
        </authorList>
    </citation>
    <scope>NUCLEOTIDE SEQUENCE [LARGE SCALE GENOMIC DNA]</scope>
    <source>
        <strain evidence="2">cv. Amiga</strain>
    </source>
</reference>
<evidence type="ECO:0000313" key="1">
    <source>
        <dbReference type="EMBL" id="KAE9605947.1"/>
    </source>
</evidence>
<evidence type="ECO:0000313" key="2">
    <source>
        <dbReference type="Proteomes" id="UP000447434"/>
    </source>
</evidence>
<dbReference type="EMBL" id="WOCE01000010">
    <property type="protein sequence ID" value="KAE9605947.1"/>
    <property type="molecule type" value="Genomic_DNA"/>
</dbReference>
<gene>
    <name evidence="1" type="ORF">Lalb_Chr10g0102711</name>
</gene>
<proteinExistence type="predicted"/>
<name>A0A6A4PWA0_LUPAL</name>
<keyword evidence="2" id="KW-1185">Reference proteome</keyword>
<accession>A0A6A4PWA0</accession>
<dbReference type="AlphaFoldDB" id="A0A6A4PWA0"/>
<protein>
    <submittedName>
        <fullName evidence="1">Uncharacterized protein</fullName>
    </submittedName>
</protein>
<comment type="caution">
    <text evidence="1">The sequence shown here is derived from an EMBL/GenBank/DDBJ whole genome shotgun (WGS) entry which is preliminary data.</text>
</comment>
<dbReference type="Proteomes" id="UP000447434">
    <property type="component" value="Chromosome 10"/>
</dbReference>